<reference evidence="2" key="1">
    <citation type="submission" date="2021-02" db="EMBL/GenBank/DDBJ databases">
        <authorList>
            <person name="Bekaert M."/>
        </authorList>
    </citation>
    <scope>NUCLEOTIDE SEQUENCE</scope>
    <source>
        <strain evidence="2">IoA-00</strain>
    </source>
</reference>
<evidence type="ECO:0000313" key="2">
    <source>
        <dbReference type="EMBL" id="CAF2773348.1"/>
    </source>
</evidence>
<feature type="compositionally biased region" description="Polar residues" evidence="1">
    <location>
        <begin position="72"/>
        <end position="91"/>
    </location>
</feature>
<evidence type="ECO:0000313" key="3">
    <source>
        <dbReference type="Proteomes" id="UP000675881"/>
    </source>
</evidence>
<dbReference type="AlphaFoldDB" id="A0A7R8H0M4"/>
<feature type="region of interest" description="Disordered" evidence="1">
    <location>
        <begin position="177"/>
        <end position="197"/>
    </location>
</feature>
<keyword evidence="3" id="KW-1185">Reference proteome</keyword>
<proteinExistence type="predicted"/>
<dbReference type="EMBL" id="HG994580">
    <property type="protein sequence ID" value="CAF2773348.1"/>
    <property type="molecule type" value="Genomic_DNA"/>
</dbReference>
<feature type="compositionally biased region" description="Basic residues" evidence="1">
    <location>
        <begin position="187"/>
        <end position="197"/>
    </location>
</feature>
<accession>A0A7R8H0M4</accession>
<name>A0A7R8H0M4_LEPSM</name>
<dbReference type="Proteomes" id="UP000675881">
    <property type="component" value="Chromosome 1"/>
</dbReference>
<evidence type="ECO:0000256" key="1">
    <source>
        <dbReference type="SAM" id="MobiDB-lite"/>
    </source>
</evidence>
<organism evidence="2 3">
    <name type="scientific">Lepeophtheirus salmonis</name>
    <name type="common">Salmon louse</name>
    <name type="synonym">Caligus salmonis</name>
    <dbReference type="NCBI Taxonomy" id="72036"/>
    <lineage>
        <taxon>Eukaryota</taxon>
        <taxon>Metazoa</taxon>
        <taxon>Ecdysozoa</taxon>
        <taxon>Arthropoda</taxon>
        <taxon>Crustacea</taxon>
        <taxon>Multicrustacea</taxon>
        <taxon>Hexanauplia</taxon>
        <taxon>Copepoda</taxon>
        <taxon>Siphonostomatoida</taxon>
        <taxon>Caligidae</taxon>
        <taxon>Lepeophtheirus</taxon>
    </lineage>
</organism>
<feature type="region of interest" description="Disordered" evidence="1">
    <location>
        <begin position="62"/>
        <end position="95"/>
    </location>
</feature>
<protein>
    <submittedName>
        <fullName evidence="2">(salmon louse) hypothetical protein</fullName>
    </submittedName>
</protein>
<sequence length="229" mass="25784">MTPDVEAPRIRYSKVANTAKDIKSNEEVREEASNVDDIKKSIKFGSCKDLCDTPYDGEVVPNQVENGVGEDVSSQIENSGEYSRGNESNPGDNEEGCVVIDQSLLDEEMKKSGEKHIRSHPGSLSRPHLDGNTILEFRTRSVSAGKMNKPIYTMENTSDNGKDEEAFGISQIQIIIPDKGTSEETPKKKKNKKKKRGRMEALLLNLSNIMRHKRDKKSKMKIFVKRLWN</sequence>
<gene>
    <name evidence="2" type="ORF">LSAA_861</name>
</gene>